<keyword evidence="3" id="KW-1185">Reference proteome</keyword>
<reference evidence="2 3" key="1">
    <citation type="submission" date="2023-03" db="EMBL/GenBank/DDBJ databases">
        <title>Complete genome sequence of Tepidibacter sp. SWIR-1, isolated from a deep-sea hydrothermal vent.</title>
        <authorList>
            <person name="Li X."/>
        </authorList>
    </citation>
    <scope>NUCLEOTIDE SEQUENCE [LARGE SCALE GENOMIC DNA]</scope>
    <source>
        <strain evidence="2 3">SWIR-1</strain>
    </source>
</reference>
<dbReference type="EMBL" id="CP120733">
    <property type="protein sequence ID" value="WFD09231.1"/>
    <property type="molecule type" value="Genomic_DNA"/>
</dbReference>
<organism evidence="2 3">
    <name type="scientific">Tepidibacter hydrothermalis</name>
    <dbReference type="NCBI Taxonomy" id="3036126"/>
    <lineage>
        <taxon>Bacteria</taxon>
        <taxon>Bacillati</taxon>
        <taxon>Bacillota</taxon>
        <taxon>Clostridia</taxon>
        <taxon>Peptostreptococcales</taxon>
        <taxon>Peptostreptococcaceae</taxon>
        <taxon>Tepidibacter</taxon>
    </lineage>
</organism>
<dbReference type="PROSITE" id="PS51257">
    <property type="entry name" value="PROKAR_LIPOPROTEIN"/>
    <property type="match status" value="1"/>
</dbReference>
<feature type="signal peptide" evidence="1">
    <location>
        <begin position="1"/>
        <end position="19"/>
    </location>
</feature>
<evidence type="ECO:0000313" key="2">
    <source>
        <dbReference type="EMBL" id="WFD09231.1"/>
    </source>
</evidence>
<proteinExistence type="predicted"/>
<protein>
    <recommendedName>
        <fullName evidence="4">Lipoprotein</fullName>
    </recommendedName>
</protein>
<name>A0ABY8E8J6_9FIRM</name>
<dbReference type="Proteomes" id="UP001222800">
    <property type="component" value="Chromosome"/>
</dbReference>
<dbReference type="RefSeq" id="WP_277731154.1">
    <property type="nucleotide sequence ID" value="NZ_CP120733.1"/>
</dbReference>
<feature type="chain" id="PRO_5046212029" description="Lipoprotein" evidence="1">
    <location>
        <begin position="20"/>
        <end position="317"/>
    </location>
</feature>
<evidence type="ECO:0000256" key="1">
    <source>
        <dbReference type="SAM" id="SignalP"/>
    </source>
</evidence>
<accession>A0ABY8E8J6</accession>
<gene>
    <name evidence="2" type="ORF">P4S50_12645</name>
</gene>
<evidence type="ECO:0008006" key="4">
    <source>
        <dbReference type="Google" id="ProtNLM"/>
    </source>
</evidence>
<evidence type="ECO:0000313" key="3">
    <source>
        <dbReference type="Proteomes" id="UP001222800"/>
    </source>
</evidence>
<keyword evidence="1" id="KW-0732">Signal</keyword>
<sequence length="317" mass="37234">MKKMVIAALLMVCLATVLAGCANKEEPKENTQVENNVEKEVSEKTFAEFIKVLEANNTLEIKKFILDNIQKVDEKTADKMVMKYEILLKDNFDKLSKKFNSMEYFGAVNDTMDENYELNLESIKDENIKKEVMDAVASGYTFESLEGSYYLTMDYSMINDTFGTYLSENVKPYYELRKKELEKPTFVEEYVSIDFEEIKNRAVTLEKFIRDNKDYENKKDLEDMMRWYVDALLRIDHFGDTVDYETGKVNAVVKKTYEELKSSDLKILKHVSEEMDNLLSEYKYVLKSDDQEGAQKINELRFKLSDEVAKKIEEYYY</sequence>